<feature type="domain" description="SPX" evidence="4">
    <location>
        <begin position="1"/>
        <end position="428"/>
    </location>
</feature>
<keyword evidence="3" id="KW-0418">Kinase</keyword>
<accession>A0ABD1TPG0</accession>
<gene>
    <name evidence="5" type="ORF">Fot_28568</name>
</gene>
<keyword evidence="3" id="KW-0067">ATP-binding</keyword>
<reference evidence="6" key="1">
    <citation type="submission" date="2024-07" db="EMBL/GenBank/DDBJ databases">
        <title>Two chromosome-level genome assemblies of Korean endemic species Abeliophyllum distichum and Forsythia ovata (Oleaceae).</title>
        <authorList>
            <person name="Jang H."/>
        </authorList>
    </citation>
    <scope>NUCLEOTIDE SEQUENCE [LARGE SCALE GENOMIC DNA]</scope>
</reference>
<name>A0ABD1TPG0_9LAMI</name>
<dbReference type="PANTHER" id="PTHR12750:SF9">
    <property type="entry name" value="INOSITOL HEXAKISPHOSPHATE AND DIPHOSPHOINOSITOL-PENTAKISPHOSPHATE KINASE"/>
    <property type="match status" value="1"/>
</dbReference>
<evidence type="ECO:0000256" key="1">
    <source>
        <dbReference type="ARBA" id="ARBA00033696"/>
    </source>
</evidence>
<dbReference type="Pfam" id="PF03105">
    <property type="entry name" value="SPX"/>
    <property type="match status" value="1"/>
</dbReference>
<dbReference type="InterPro" id="IPR037446">
    <property type="entry name" value="His_Pase_VIP1"/>
</dbReference>
<organism evidence="5 6">
    <name type="scientific">Forsythia ovata</name>
    <dbReference type="NCBI Taxonomy" id="205694"/>
    <lineage>
        <taxon>Eukaryota</taxon>
        <taxon>Viridiplantae</taxon>
        <taxon>Streptophyta</taxon>
        <taxon>Embryophyta</taxon>
        <taxon>Tracheophyta</taxon>
        <taxon>Spermatophyta</taxon>
        <taxon>Magnoliopsida</taxon>
        <taxon>eudicotyledons</taxon>
        <taxon>Gunneridae</taxon>
        <taxon>Pentapetalae</taxon>
        <taxon>asterids</taxon>
        <taxon>lamiids</taxon>
        <taxon>Lamiales</taxon>
        <taxon>Oleaceae</taxon>
        <taxon>Forsythieae</taxon>
        <taxon>Forsythia</taxon>
    </lineage>
</organism>
<dbReference type="Gene3D" id="3.30.470.20">
    <property type="entry name" value="ATP-grasp fold, B domain"/>
    <property type="match status" value="1"/>
</dbReference>
<dbReference type="GO" id="GO:0005829">
    <property type="term" value="C:cytosol"/>
    <property type="evidence" value="ECO:0007669"/>
    <property type="project" value="UniProtKB-SubCell"/>
</dbReference>
<dbReference type="GO" id="GO:0016301">
    <property type="term" value="F:kinase activity"/>
    <property type="evidence" value="ECO:0007669"/>
    <property type="project" value="UniProtKB-KW"/>
</dbReference>
<dbReference type="EC" id="2.7.4.24" evidence="3"/>
<evidence type="ECO:0000259" key="4">
    <source>
        <dbReference type="PROSITE" id="PS51382"/>
    </source>
</evidence>
<comment type="subcellular location">
    <subcellularLocation>
        <location evidence="3">Cytoplasm</location>
        <location evidence="3">Cytosol</location>
    </subcellularLocation>
</comment>
<comment type="similarity">
    <text evidence="3">Belongs to the histidine acid phosphatase family. VIP1 subfamily.</text>
</comment>
<evidence type="ECO:0000256" key="3">
    <source>
        <dbReference type="RuleBase" id="RU365032"/>
    </source>
</evidence>
<dbReference type="PROSITE" id="PS51382">
    <property type="entry name" value="SPX"/>
    <property type="match status" value="1"/>
</dbReference>
<dbReference type="PANTHER" id="PTHR12750">
    <property type="entry name" value="DIPHOSPHOINOSITOL PENTAKISPHOSPHATE KINASE"/>
    <property type="match status" value="1"/>
</dbReference>
<dbReference type="EMBL" id="JBFOLJ010000008">
    <property type="protein sequence ID" value="KAL2514597.1"/>
    <property type="molecule type" value="Genomic_DNA"/>
</dbReference>
<comment type="caution">
    <text evidence="5">The sequence shown here is derived from an EMBL/GenBank/DDBJ whole genome shotgun (WGS) entry which is preliminary data.</text>
</comment>
<protein>
    <recommendedName>
        <fullName evidence="3">Inositol hexakisphosphate and diphosphoinositol-pentakisphosphate kinase</fullName>
        <ecNumber evidence="3">2.7.4.24</ecNumber>
    </recommendedName>
</protein>
<dbReference type="Proteomes" id="UP001604277">
    <property type="component" value="Unassembled WGS sequence"/>
</dbReference>
<comment type="catalytic activity">
    <reaction evidence="1">
        <text>5-diphospho-1D-myo-inositol 1,2,3,4,6-pentakisphosphate + ATP + H(+) = 1,5-bis(diphospho)-1D-myo-inositol 2,3,4,6-tetrakisphosphate + ADP</text>
        <dbReference type="Rhea" id="RHEA:10276"/>
        <dbReference type="ChEBI" id="CHEBI:15378"/>
        <dbReference type="ChEBI" id="CHEBI:30616"/>
        <dbReference type="ChEBI" id="CHEBI:58628"/>
        <dbReference type="ChEBI" id="CHEBI:77983"/>
        <dbReference type="ChEBI" id="CHEBI:456216"/>
        <dbReference type="EC" id="2.7.4.24"/>
    </reaction>
    <physiologicalReaction direction="left-to-right" evidence="1">
        <dbReference type="Rhea" id="RHEA:10277"/>
    </physiologicalReaction>
</comment>
<dbReference type="AlphaFoldDB" id="A0ABD1TPG0"/>
<keyword evidence="6" id="KW-1185">Reference proteome</keyword>
<dbReference type="InterPro" id="IPR004331">
    <property type="entry name" value="SPX_dom"/>
</dbReference>
<keyword evidence="3" id="KW-0547">Nucleotide-binding</keyword>
<evidence type="ECO:0000256" key="2">
    <source>
        <dbReference type="ARBA" id="ARBA00034629"/>
    </source>
</evidence>
<comment type="function">
    <text evidence="3">Bifunctional inositol kinase that acts in concert with the IP6K kinases to synthesize the diphosphate group-containing inositol pyrophosphates diphosphoinositol pentakisphosphate, PP-InsP5, and bis-diphosphoinositol tetrakisphosphate, (PP)2-InsP4. PP-InsP5 and (PP)2-InsP4, also respectively called InsP7 and InsP8, may regulate a variety of cellular processes, including apoptosis, vesicle trafficking, cytoskeletal dynamics, and exocytosis. Phosphorylates inositol hexakisphosphate (InsP6).</text>
</comment>
<comment type="catalytic activity">
    <reaction evidence="2">
        <text>1D-myo-inositol hexakisphosphate + ATP = 1-diphospho-1D-myo-inositol 2,3,4,5,6-pentakisphosphate + ADP</text>
        <dbReference type="Rhea" id="RHEA:37459"/>
        <dbReference type="ChEBI" id="CHEBI:30616"/>
        <dbReference type="ChEBI" id="CHEBI:58130"/>
        <dbReference type="ChEBI" id="CHEBI:74946"/>
        <dbReference type="ChEBI" id="CHEBI:456216"/>
        <dbReference type="EC" id="2.7.4.24"/>
    </reaction>
    <physiologicalReaction direction="left-to-right" evidence="2">
        <dbReference type="Rhea" id="RHEA:37460"/>
    </physiologicalReaction>
</comment>
<evidence type="ECO:0000313" key="6">
    <source>
        <dbReference type="Proteomes" id="UP001604277"/>
    </source>
</evidence>
<dbReference type="GO" id="GO:0005524">
    <property type="term" value="F:ATP binding"/>
    <property type="evidence" value="ECO:0007669"/>
    <property type="project" value="UniProtKB-KW"/>
</dbReference>
<proteinExistence type="inferred from homology"/>
<keyword evidence="3" id="KW-0963">Cytoplasm</keyword>
<sequence>MAPDIMSRPVNRVWNNGLCKQMSLLIDLNINNWTEMKTSARKRTNKFIPCEFDNEESLSISGILTQKEARAYIDSAYKIGNFEMVSPSSSIPRDQGEEREVLHKLADSATEGDLYETDLLEKFVDTDAAIEFFARLDLQLNKVNQFYKTKEKEFLDRGYSLKKQMDILIELKSALKQQCLKGACSQDFKEDDSISGTISCAMNFFHFSNMDLEKTNLELNHPSEYVSNQHCLISREYEEVRKVEFLEDNNPVSSSSLADDYTSGMKKNSAFSFNRFEDHFAPVRTKDLELNDFYDEFVNDMEEILHDSGESPRSRFTQGTRVYRSQLSRPLRDGGFAASTSGTDDAYHLFQQPLRIDGIEVYTVGPEYARAEARKSPVVDGVVMRNPDGKEVRYPVLLTPTENQMAREVCIALMQAIYLKFQEKNLAN</sequence>
<evidence type="ECO:0000313" key="5">
    <source>
        <dbReference type="EMBL" id="KAL2514597.1"/>
    </source>
</evidence>
<keyword evidence="3" id="KW-0808">Transferase</keyword>